<dbReference type="Pfam" id="PF13424">
    <property type="entry name" value="TPR_12"/>
    <property type="match status" value="1"/>
</dbReference>
<accession>A0A6G0XMZ4</accession>
<keyword evidence="5" id="KW-1185">Reference proteome</keyword>
<reference evidence="4 5" key="1">
    <citation type="submission" date="2019-07" db="EMBL/GenBank/DDBJ databases">
        <title>Genomics analysis of Aphanomyces spp. identifies a new class of oomycete effector associated with host adaptation.</title>
        <authorList>
            <person name="Gaulin E."/>
        </authorList>
    </citation>
    <scope>NUCLEOTIDE SEQUENCE [LARGE SCALE GENOMIC DNA]</scope>
    <source>
        <strain evidence="4 5">ATCC 201684</strain>
    </source>
</reference>
<dbReference type="PROSITE" id="PS50005">
    <property type="entry name" value="TPR"/>
    <property type="match status" value="1"/>
</dbReference>
<keyword evidence="1" id="KW-0677">Repeat</keyword>
<dbReference type="EMBL" id="VJMJ01000034">
    <property type="protein sequence ID" value="KAF0741802.1"/>
    <property type="molecule type" value="Genomic_DNA"/>
</dbReference>
<feature type="repeat" description="TPR" evidence="3">
    <location>
        <begin position="508"/>
        <end position="541"/>
    </location>
</feature>
<dbReference type="SUPFAM" id="SSF48452">
    <property type="entry name" value="TPR-like"/>
    <property type="match status" value="2"/>
</dbReference>
<protein>
    <submittedName>
        <fullName evidence="4">Uncharacterized protein</fullName>
    </submittedName>
</protein>
<dbReference type="Gene3D" id="1.25.40.10">
    <property type="entry name" value="Tetratricopeptide repeat domain"/>
    <property type="match status" value="2"/>
</dbReference>
<dbReference type="AlphaFoldDB" id="A0A6G0XMZ4"/>
<evidence type="ECO:0000313" key="4">
    <source>
        <dbReference type="EMBL" id="KAF0741802.1"/>
    </source>
</evidence>
<sequence length="717" mass="82722">MEVTSEDQQVPLGLTLSYLKNFVDIHGGRDALRGVTTEEVCSKLLIPYTASTKLSLVDHVRQQPEGHLYVKPAQWFVSHAWSYNFLDVIDALDDFFQDDSMSVWLCTFCNNQHEVDGKVHSFDHWFGIFRNALRAIGKVVMVMSPWNNPTTLTRTWCVFEVYAAVVENAQFEIALDKSQKALFLEDIQGEEAFTKMLATVKSENSETSVATDRDYIFQLIREEVGFVELDRMVFGAIEKWMQRMVDQQIDDAATSLIKADWMMIKGRFLDDKGEFIEADSLFLQCCDIYLQEKGEFHPSTLNALSHSTAMKVLEGRPFEEVVPKLVNILEHQIDLLTKNHYDTLVTMQILGQCYFRHGKYDLALPMLMDCYERRVELLGEENQLTRDSMALIGMIYGQQNKLDESIEWCVRGYDIQRRVMGEDHPETNGMRSNLSVAYILAGNYPIASQLLLECYESYRRTLGPQHTSTLAIQANLANAYRLLGRFAEAERLLLDCLAFESTDKFTNPSSRRYLGLTYMSTGEYELANKHYSEALEMLEGVVGRTHDVYARSLMPMYLLKLKTNSFEDLDDIEAFESVLRDTQWTQDLWKYAICHGCRIEIRGVLCVCSKCPVYSFRYCAACTSAKKPESFCNHGLDMIESLKPPPRHLKEKRLEILSKHSRWTEYDEDFISYQHYCQENQVPANEQLLKRNPSRMYQLSSLLKRLFGSCNRCSDPQ</sequence>
<dbReference type="InterPro" id="IPR011990">
    <property type="entry name" value="TPR-like_helical_dom_sf"/>
</dbReference>
<dbReference type="SMART" id="SM00028">
    <property type="entry name" value="TPR"/>
    <property type="match status" value="4"/>
</dbReference>
<dbReference type="PANTHER" id="PTHR45641:SF19">
    <property type="entry name" value="NEPHROCYSTIN-3"/>
    <property type="match status" value="1"/>
</dbReference>
<evidence type="ECO:0000256" key="2">
    <source>
        <dbReference type="ARBA" id="ARBA00022803"/>
    </source>
</evidence>
<dbReference type="Pfam" id="PF13374">
    <property type="entry name" value="TPR_10"/>
    <property type="match status" value="3"/>
</dbReference>
<dbReference type="Proteomes" id="UP000481153">
    <property type="component" value="Unassembled WGS sequence"/>
</dbReference>
<evidence type="ECO:0000313" key="5">
    <source>
        <dbReference type="Proteomes" id="UP000481153"/>
    </source>
</evidence>
<dbReference type="PANTHER" id="PTHR45641">
    <property type="entry name" value="TETRATRICOPEPTIDE REPEAT PROTEIN (AFU_ORTHOLOGUE AFUA_6G03870)"/>
    <property type="match status" value="1"/>
</dbReference>
<dbReference type="VEuPathDB" id="FungiDB:AeMF1_016233"/>
<gene>
    <name evidence="4" type="ORF">Ae201684_002995</name>
</gene>
<evidence type="ECO:0000256" key="3">
    <source>
        <dbReference type="PROSITE-ProRule" id="PRU00339"/>
    </source>
</evidence>
<dbReference type="InterPro" id="IPR019734">
    <property type="entry name" value="TPR_rpt"/>
</dbReference>
<evidence type="ECO:0000256" key="1">
    <source>
        <dbReference type="ARBA" id="ARBA00022737"/>
    </source>
</evidence>
<name>A0A6G0XMZ4_9STRA</name>
<keyword evidence="2 3" id="KW-0802">TPR repeat</keyword>
<comment type="caution">
    <text evidence="4">The sequence shown here is derived from an EMBL/GenBank/DDBJ whole genome shotgun (WGS) entry which is preliminary data.</text>
</comment>
<proteinExistence type="predicted"/>
<organism evidence="4 5">
    <name type="scientific">Aphanomyces euteiches</name>
    <dbReference type="NCBI Taxonomy" id="100861"/>
    <lineage>
        <taxon>Eukaryota</taxon>
        <taxon>Sar</taxon>
        <taxon>Stramenopiles</taxon>
        <taxon>Oomycota</taxon>
        <taxon>Saprolegniomycetes</taxon>
        <taxon>Saprolegniales</taxon>
        <taxon>Verrucalvaceae</taxon>
        <taxon>Aphanomyces</taxon>
    </lineage>
</organism>